<dbReference type="SMART" id="SM00420">
    <property type="entry name" value="HTH_DEOR"/>
    <property type="match status" value="1"/>
</dbReference>
<dbReference type="PROSITE" id="PS00894">
    <property type="entry name" value="HTH_DEOR_1"/>
    <property type="match status" value="1"/>
</dbReference>
<protein>
    <submittedName>
        <fullName evidence="6">DeoR/GlpR transcriptional regulator</fullName>
    </submittedName>
</protein>
<keyword evidence="3" id="KW-0238">DNA-binding</keyword>
<dbReference type="Gene3D" id="3.30.750.70">
    <property type="entry name" value="4-hydroxybutyrate coenzyme like domains"/>
    <property type="match status" value="1"/>
</dbReference>
<keyword evidence="2" id="KW-0805">Transcription regulation</keyword>
<evidence type="ECO:0000256" key="1">
    <source>
        <dbReference type="ARBA" id="ARBA00022491"/>
    </source>
</evidence>
<dbReference type="Pfam" id="PF08220">
    <property type="entry name" value="HTH_DeoR"/>
    <property type="match status" value="1"/>
</dbReference>
<dbReference type="Pfam" id="PF00455">
    <property type="entry name" value="DeoRC"/>
    <property type="match status" value="1"/>
</dbReference>
<feature type="domain" description="HTH deoR-type" evidence="5">
    <location>
        <begin position="4"/>
        <end position="59"/>
    </location>
</feature>
<dbReference type="AlphaFoldDB" id="A0A4P6UEL8"/>
<dbReference type="InterPro" id="IPR001034">
    <property type="entry name" value="DeoR_HTH"/>
</dbReference>
<dbReference type="InterPro" id="IPR036388">
    <property type="entry name" value="WH-like_DNA-bd_sf"/>
</dbReference>
<dbReference type="SUPFAM" id="SSF100950">
    <property type="entry name" value="NagB/RpiA/CoA transferase-like"/>
    <property type="match status" value="1"/>
</dbReference>
<dbReference type="Gene3D" id="1.10.10.10">
    <property type="entry name" value="Winged helix-like DNA-binding domain superfamily/Winged helix DNA-binding domain"/>
    <property type="match status" value="1"/>
</dbReference>
<dbReference type="PANTHER" id="PTHR30363:SF4">
    <property type="entry name" value="GLYCEROL-3-PHOSPHATE REGULON REPRESSOR"/>
    <property type="match status" value="1"/>
</dbReference>
<dbReference type="PRINTS" id="PR00037">
    <property type="entry name" value="HTHLACR"/>
</dbReference>
<dbReference type="InterPro" id="IPR018356">
    <property type="entry name" value="Tscrpt_reg_HTH_DeoR_CS"/>
</dbReference>
<keyword evidence="1" id="KW-0678">Repressor</keyword>
<dbReference type="InterPro" id="IPR050313">
    <property type="entry name" value="Carb_Metab_HTH_regulators"/>
</dbReference>
<sequence length="255" mass="27970">MENHNPRQLRLIEFVRTRGSATVEQLAEELGVTLQTVRRDIQRLAETGALTRFHGGARVPSSTTENIAHQQRQQLHAQGKARIARAVARQVPNGCSLILNIGTTTEAIAQALLQHTGLRVITNNLNVAHILCGNPSFEIIVAGGVVRPRDRGIVGEAAVDFIRQFKVDIALIGISAIEADGSLRDYDYREVKVAQTIIAQSREVWLAADTSKFNRPAMVQVATLSQIDRLFTDAEPPAPFPSLLNDADIRLEVCT</sequence>
<dbReference type="SMART" id="SM01134">
    <property type="entry name" value="DeoRC"/>
    <property type="match status" value="1"/>
</dbReference>
<proteinExistence type="predicted"/>
<dbReference type="RefSeq" id="WP_131277414.1">
    <property type="nucleotide sequence ID" value="NZ_CP031395.1"/>
</dbReference>
<dbReference type="SUPFAM" id="SSF46785">
    <property type="entry name" value="Winged helix' DNA-binding domain"/>
    <property type="match status" value="1"/>
</dbReference>
<evidence type="ECO:0000256" key="4">
    <source>
        <dbReference type="ARBA" id="ARBA00023163"/>
    </source>
</evidence>
<reference evidence="6 7" key="1">
    <citation type="submission" date="2018-07" db="EMBL/GenBank/DDBJ databases">
        <title>Exploring interactions and the metabolic potential of the ultra-small soil bacteria Hylemonella gracilis.</title>
        <authorList>
            <person name="Tyc O."/>
            <person name="Kulkarni P."/>
            <person name="Gawehns F."/>
            <person name="Hundscheid M."/>
            <person name="Zweers H."/>
            <person name="Garbeva P."/>
        </authorList>
    </citation>
    <scope>NUCLEOTIDE SEQUENCE [LARGE SCALE GENOMIC DNA]</scope>
    <source>
        <strain evidence="6 7">NS1</strain>
    </source>
</reference>
<dbReference type="InterPro" id="IPR036390">
    <property type="entry name" value="WH_DNA-bd_sf"/>
</dbReference>
<dbReference type="PROSITE" id="PS51000">
    <property type="entry name" value="HTH_DEOR_2"/>
    <property type="match status" value="1"/>
</dbReference>
<gene>
    <name evidence="6" type="ORF">DW355_01500</name>
</gene>
<evidence type="ECO:0000313" key="7">
    <source>
        <dbReference type="Proteomes" id="UP000292939"/>
    </source>
</evidence>
<keyword evidence="4" id="KW-0804">Transcription</keyword>
<dbReference type="InterPro" id="IPR037171">
    <property type="entry name" value="NagB/RpiA_transferase-like"/>
</dbReference>
<accession>A0A4P6UEL8</accession>
<evidence type="ECO:0000256" key="2">
    <source>
        <dbReference type="ARBA" id="ARBA00023015"/>
    </source>
</evidence>
<dbReference type="OrthoDB" id="9814815at2"/>
<dbReference type="PANTHER" id="PTHR30363">
    <property type="entry name" value="HTH-TYPE TRANSCRIPTIONAL REGULATOR SRLR-RELATED"/>
    <property type="match status" value="1"/>
</dbReference>
<organism evidence="6 7">
    <name type="scientific">Hylemonella gracilis</name>
    <dbReference type="NCBI Taxonomy" id="80880"/>
    <lineage>
        <taxon>Bacteria</taxon>
        <taxon>Pseudomonadati</taxon>
        <taxon>Pseudomonadota</taxon>
        <taxon>Betaproteobacteria</taxon>
        <taxon>Burkholderiales</taxon>
        <taxon>Comamonadaceae</taxon>
        <taxon>Hylemonella</taxon>
    </lineage>
</organism>
<dbReference type="EMBL" id="CP031395">
    <property type="protein sequence ID" value="QBK03618.1"/>
    <property type="molecule type" value="Genomic_DNA"/>
</dbReference>
<evidence type="ECO:0000313" key="6">
    <source>
        <dbReference type="EMBL" id="QBK03618.1"/>
    </source>
</evidence>
<dbReference type="Proteomes" id="UP000292939">
    <property type="component" value="Chromosome"/>
</dbReference>
<evidence type="ECO:0000256" key="3">
    <source>
        <dbReference type="ARBA" id="ARBA00023125"/>
    </source>
</evidence>
<dbReference type="KEGG" id="hgr:DW355_01500"/>
<dbReference type="GO" id="GO:0003677">
    <property type="term" value="F:DNA binding"/>
    <property type="evidence" value="ECO:0007669"/>
    <property type="project" value="UniProtKB-KW"/>
</dbReference>
<name>A0A4P6UEL8_9BURK</name>
<dbReference type="InterPro" id="IPR014036">
    <property type="entry name" value="DeoR-like_C"/>
</dbReference>
<evidence type="ECO:0000259" key="5">
    <source>
        <dbReference type="PROSITE" id="PS51000"/>
    </source>
</evidence>
<dbReference type="GO" id="GO:0003700">
    <property type="term" value="F:DNA-binding transcription factor activity"/>
    <property type="evidence" value="ECO:0007669"/>
    <property type="project" value="InterPro"/>
</dbReference>